<evidence type="ECO:0000313" key="1">
    <source>
        <dbReference type="EMBL" id="KAL0945295.1"/>
    </source>
</evidence>
<dbReference type="InterPro" id="IPR032675">
    <property type="entry name" value="LRR_dom_sf"/>
</dbReference>
<sequence>MGSLRLVAFGSLALKIHQMSFVLNRFRAWNHFLPGLEDAPMLTGLVSGHATQSSSAPSLAPMPPLPPSSRYKEIPHRQCRTSLSFYDQHLVDTMREAPSTLQPYEVVTPFPSVHQLPTEMLAVIFAFCHAMDDDDHRGPATSCARVILSHVCHRWRAVILSMPLLWCTIRVHGARDCSLSRLKAHLERSMPCPLSISVMANIGSAERKVEHVEDIISLAVAHAQRWKSLRLYLGDSHAPDILNLIRTTSFPSIESLDVSVEDWAYKDSDAILEALATSSRVRSLAWCGPGGIPPNSCWATLAHIDISNPLSLREVHVLLSQCHLVVELRLWSILGDSTLDDEAPITSYHLEMLSVFTHEALDSLFDRLSLPRLKRLTTRYYHHIASYNLSCKAFDSLLTRSNCSLEEFVFRDDHMPPEALDELLRIPKLDALRSLSVEFPTFTDRILETLTCGGRGGCILPRLETLSFWRSQSTDGRLGAMATSRASSRGEYRFGNLKRLRTAVEGSRVLDRHELDTLKLNGMGIDYECW</sequence>
<dbReference type="SUPFAM" id="SSF52047">
    <property type="entry name" value="RNI-like"/>
    <property type="match status" value="1"/>
</dbReference>
<evidence type="ECO:0008006" key="3">
    <source>
        <dbReference type="Google" id="ProtNLM"/>
    </source>
</evidence>
<dbReference type="Gene3D" id="1.20.1280.50">
    <property type="match status" value="1"/>
</dbReference>
<dbReference type="EMBL" id="JASNQZ010000018">
    <property type="protein sequence ID" value="KAL0945295.1"/>
    <property type="molecule type" value="Genomic_DNA"/>
</dbReference>
<name>A0ABR3IPS4_9AGAR</name>
<dbReference type="Proteomes" id="UP001556367">
    <property type="component" value="Unassembled WGS sequence"/>
</dbReference>
<dbReference type="SUPFAM" id="SSF81383">
    <property type="entry name" value="F-box domain"/>
    <property type="match status" value="1"/>
</dbReference>
<protein>
    <recommendedName>
        <fullName evidence="3">F-box domain-containing protein</fullName>
    </recommendedName>
</protein>
<accession>A0ABR3IPS4</accession>
<reference evidence="2" key="1">
    <citation type="submission" date="2024-06" db="EMBL/GenBank/DDBJ databases">
        <title>Multi-omics analyses provide insights into the biosynthesis of the anticancer antibiotic pleurotin in Hohenbuehelia grisea.</title>
        <authorList>
            <person name="Weaver J.A."/>
            <person name="Alberti F."/>
        </authorList>
    </citation>
    <scope>NUCLEOTIDE SEQUENCE [LARGE SCALE GENOMIC DNA]</scope>
    <source>
        <strain evidence="2">T-177</strain>
    </source>
</reference>
<keyword evidence="2" id="KW-1185">Reference proteome</keyword>
<dbReference type="InterPro" id="IPR036047">
    <property type="entry name" value="F-box-like_dom_sf"/>
</dbReference>
<organism evidence="1 2">
    <name type="scientific">Hohenbuehelia grisea</name>
    <dbReference type="NCBI Taxonomy" id="104357"/>
    <lineage>
        <taxon>Eukaryota</taxon>
        <taxon>Fungi</taxon>
        <taxon>Dikarya</taxon>
        <taxon>Basidiomycota</taxon>
        <taxon>Agaricomycotina</taxon>
        <taxon>Agaricomycetes</taxon>
        <taxon>Agaricomycetidae</taxon>
        <taxon>Agaricales</taxon>
        <taxon>Pleurotineae</taxon>
        <taxon>Pleurotaceae</taxon>
        <taxon>Hohenbuehelia</taxon>
    </lineage>
</organism>
<proteinExistence type="predicted"/>
<comment type="caution">
    <text evidence="1">The sequence shown here is derived from an EMBL/GenBank/DDBJ whole genome shotgun (WGS) entry which is preliminary data.</text>
</comment>
<evidence type="ECO:0000313" key="2">
    <source>
        <dbReference type="Proteomes" id="UP001556367"/>
    </source>
</evidence>
<gene>
    <name evidence="1" type="ORF">HGRIS_000801</name>
</gene>
<dbReference type="Gene3D" id="3.80.10.10">
    <property type="entry name" value="Ribonuclease Inhibitor"/>
    <property type="match status" value="1"/>
</dbReference>